<protein>
    <recommendedName>
        <fullName evidence="3">UvrD-like helicase C-terminal domain-containing protein</fullName>
    </recommendedName>
</protein>
<dbReference type="RefSeq" id="WP_319980688.1">
    <property type="nucleotide sequence ID" value="NZ_JAXAVU010000016.1"/>
</dbReference>
<gene>
    <name evidence="1" type="ORF">SK854_41820</name>
</gene>
<proteinExistence type="predicted"/>
<dbReference type="Gene3D" id="3.40.50.300">
    <property type="entry name" value="P-loop containing nucleotide triphosphate hydrolases"/>
    <property type="match status" value="1"/>
</dbReference>
<evidence type="ECO:0000313" key="2">
    <source>
        <dbReference type="Proteomes" id="UP001285352"/>
    </source>
</evidence>
<keyword evidence="2" id="KW-1185">Reference proteome</keyword>
<dbReference type="SUPFAM" id="SSF52540">
    <property type="entry name" value="P-loop containing nucleoside triphosphate hydrolases"/>
    <property type="match status" value="1"/>
</dbReference>
<dbReference type="Proteomes" id="UP001285352">
    <property type="component" value="Unassembled WGS sequence"/>
</dbReference>
<comment type="caution">
    <text evidence="1">The sequence shown here is derived from an EMBL/GenBank/DDBJ whole genome shotgun (WGS) entry which is preliminary data.</text>
</comment>
<dbReference type="InterPro" id="IPR027417">
    <property type="entry name" value="P-loop_NTPase"/>
</dbReference>
<evidence type="ECO:0008006" key="3">
    <source>
        <dbReference type="Google" id="ProtNLM"/>
    </source>
</evidence>
<name>A0ABU4VBZ6_9PSEU</name>
<evidence type="ECO:0000313" key="1">
    <source>
        <dbReference type="EMBL" id="MDX8148714.1"/>
    </source>
</evidence>
<accession>A0ABU4VBZ6</accession>
<sequence length="83" mass="9301">MSEVMAIGPFRDIANQVRPWCEDYPGLIAGTVHASQGKQADRPGARRWAASKPNLLNVAVSRAKHRLHVTGARRRSRRSPRRC</sequence>
<organism evidence="1 2">
    <name type="scientific">Lentzea sokolovensis</name>
    <dbReference type="NCBI Taxonomy" id="3095429"/>
    <lineage>
        <taxon>Bacteria</taxon>
        <taxon>Bacillati</taxon>
        <taxon>Actinomycetota</taxon>
        <taxon>Actinomycetes</taxon>
        <taxon>Pseudonocardiales</taxon>
        <taxon>Pseudonocardiaceae</taxon>
        <taxon>Lentzea</taxon>
    </lineage>
</organism>
<reference evidence="1 2" key="1">
    <citation type="submission" date="2023-11" db="EMBL/GenBank/DDBJ databases">
        <title>Lentzea sokolovensis, sp. nov., Lentzea kristufkii, sp. nov., and Lentzea miocenensis, sp. nov., rare actinobacteria from Sokolov Coal Basin, Miocene lacustrine sediment, Czech Republic.</title>
        <authorList>
            <person name="Lara A."/>
            <person name="Kotroba L."/>
            <person name="Nouioui I."/>
            <person name="Neumann-Schaal M."/>
            <person name="Mast Y."/>
            <person name="Chronakova A."/>
        </authorList>
    </citation>
    <scope>NUCLEOTIDE SEQUENCE [LARGE SCALE GENOMIC DNA]</scope>
    <source>
        <strain evidence="1 2">BCCO 10_0061</strain>
    </source>
</reference>
<dbReference type="EMBL" id="JAXAVU010000016">
    <property type="protein sequence ID" value="MDX8148714.1"/>
    <property type="molecule type" value="Genomic_DNA"/>
</dbReference>